<comment type="caution">
    <text evidence="1">The sequence shown here is derived from an EMBL/GenBank/DDBJ whole genome shotgun (WGS) entry which is preliminary data.</text>
</comment>
<evidence type="ECO:0000313" key="1">
    <source>
        <dbReference type="EMBL" id="GEC22958.1"/>
    </source>
</evidence>
<proteinExistence type="predicted"/>
<dbReference type="OrthoDB" id="5146429at2"/>
<sequence>MAAVPYPDDGHLLKIGRLAYAVTYLEGMVLFDLPGTGAQLPTAITLAKLGGKPTGLIARLLRDHAPHLADPALREYLVAAGDALAAVATIRNAVLHARPATIDDQQRLNRAHAGEHFVITDAWLDAKTAEIEQYVRTVSDVRERRRSAQT</sequence>
<name>A0A4Y3WWM1_9PSEU</name>
<dbReference type="Proteomes" id="UP000320338">
    <property type="component" value="Unassembled WGS sequence"/>
</dbReference>
<protein>
    <submittedName>
        <fullName evidence="1">Uncharacterized protein</fullName>
    </submittedName>
</protein>
<evidence type="ECO:0000313" key="2">
    <source>
        <dbReference type="Proteomes" id="UP000320338"/>
    </source>
</evidence>
<dbReference type="EMBL" id="BJNG01000076">
    <property type="protein sequence ID" value="GEC22958.1"/>
    <property type="molecule type" value="Genomic_DNA"/>
</dbReference>
<organism evidence="1 2">
    <name type="scientific">Pseudonocardia hydrocarbonoxydans</name>
    <dbReference type="NCBI Taxonomy" id="76726"/>
    <lineage>
        <taxon>Bacteria</taxon>
        <taxon>Bacillati</taxon>
        <taxon>Actinomycetota</taxon>
        <taxon>Actinomycetes</taxon>
        <taxon>Pseudonocardiales</taxon>
        <taxon>Pseudonocardiaceae</taxon>
        <taxon>Pseudonocardia</taxon>
    </lineage>
</organism>
<dbReference type="RefSeq" id="WP_141282908.1">
    <property type="nucleotide sequence ID" value="NZ_BAAARZ010000119.1"/>
</dbReference>
<reference evidence="1 2" key="1">
    <citation type="submission" date="2019-06" db="EMBL/GenBank/DDBJ databases">
        <title>Whole genome shotgun sequence of Pseudonocardia hydrocarbonoxydans NBRC 14498.</title>
        <authorList>
            <person name="Hosoyama A."/>
            <person name="Uohara A."/>
            <person name="Ohji S."/>
            <person name="Ichikawa N."/>
        </authorList>
    </citation>
    <scope>NUCLEOTIDE SEQUENCE [LARGE SCALE GENOMIC DNA]</scope>
    <source>
        <strain evidence="1 2">NBRC 14498</strain>
    </source>
</reference>
<dbReference type="AlphaFoldDB" id="A0A4Y3WWM1"/>
<keyword evidence="2" id="KW-1185">Reference proteome</keyword>
<gene>
    <name evidence="1" type="ORF">PHY01_52410</name>
</gene>
<accession>A0A4Y3WWM1</accession>